<reference evidence="2 3" key="1">
    <citation type="submission" date="2018-11" db="EMBL/GenBank/DDBJ databases">
        <title>Genomes From Bacteria Associated with the Canine Oral Cavity: a Test Case for Automated Genome-Based Taxonomic Assignment.</title>
        <authorList>
            <person name="Coil D.A."/>
            <person name="Jospin G."/>
            <person name="Darling A.E."/>
            <person name="Wallis C."/>
            <person name="Davis I.J."/>
            <person name="Harris S."/>
            <person name="Eisen J.A."/>
            <person name="Holcombe L.J."/>
            <person name="O'Flynn C."/>
        </authorList>
    </citation>
    <scope>NUCLEOTIDE SEQUENCE [LARGE SCALE GENOMIC DNA]</scope>
    <source>
        <strain evidence="2 3">OH4621_COT-116</strain>
    </source>
</reference>
<dbReference type="STRING" id="1123309.GCA_000377005_01140"/>
<evidence type="ECO:0000256" key="1">
    <source>
        <dbReference type="SAM" id="Phobius"/>
    </source>
</evidence>
<dbReference type="AlphaFoldDB" id="A0A3P1VE07"/>
<dbReference type="PIRSF" id="PIRSF031501">
    <property type="entry name" value="QueT"/>
    <property type="match status" value="1"/>
</dbReference>
<dbReference type="InterPro" id="IPR010387">
    <property type="entry name" value="QueT"/>
</dbReference>
<protein>
    <submittedName>
        <fullName evidence="2">Queuosine transporter QueT</fullName>
    </submittedName>
</protein>
<feature type="transmembrane region" description="Helical" evidence="1">
    <location>
        <begin position="107"/>
        <end position="127"/>
    </location>
</feature>
<evidence type="ECO:0000313" key="3">
    <source>
        <dbReference type="Proteomes" id="UP000281771"/>
    </source>
</evidence>
<feature type="transmembrane region" description="Helical" evidence="1">
    <location>
        <begin position="139"/>
        <end position="160"/>
    </location>
</feature>
<name>A0A3P1VE07_9STRE</name>
<dbReference type="EMBL" id="RQZA01000002">
    <property type="protein sequence ID" value="RRD31998.1"/>
    <property type="molecule type" value="Genomic_DNA"/>
</dbReference>
<evidence type="ECO:0000313" key="2">
    <source>
        <dbReference type="EMBL" id="RRD31998.1"/>
    </source>
</evidence>
<dbReference type="PANTHER" id="PTHR40044">
    <property type="entry name" value="INTEGRAL MEMBRANE PROTEIN-RELATED"/>
    <property type="match status" value="1"/>
</dbReference>
<keyword evidence="3" id="KW-1185">Reference proteome</keyword>
<sequence>MNTKKWTALDLVQIALVAALYVALTMTPPLNTIAYGAYQFRVSEMLNFLAFYHRKYIIAVTIGCMIANFYSFELIDVFVGGGSTLVFVTLGVFLFKKYMNERILGGLFNKAFFYFSIFFALSMFTIALELTVLYQLPFFFTWFTTGVGELASLLVGAFVIERLAKQIDFTK</sequence>
<dbReference type="Proteomes" id="UP000281771">
    <property type="component" value="Unassembled WGS sequence"/>
</dbReference>
<feature type="transmembrane region" description="Helical" evidence="1">
    <location>
        <begin position="12"/>
        <end position="35"/>
    </location>
</feature>
<proteinExistence type="predicted"/>
<keyword evidence="1" id="KW-0812">Transmembrane</keyword>
<keyword evidence="1" id="KW-1133">Transmembrane helix</keyword>
<dbReference type="PANTHER" id="PTHR40044:SF1">
    <property type="entry name" value="INTEGRAL MEMBRANE PROTEIN"/>
    <property type="match status" value="1"/>
</dbReference>
<feature type="transmembrane region" description="Helical" evidence="1">
    <location>
        <begin position="56"/>
        <end position="72"/>
    </location>
</feature>
<feature type="transmembrane region" description="Helical" evidence="1">
    <location>
        <begin position="78"/>
        <end position="95"/>
    </location>
</feature>
<accession>A0A3P1VE07</accession>
<dbReference type="Pfam" id="PF06177">
    <property type="entry name" value="QueT"/>
    <property type="match status" value="1"/>
</dbReference>
<keyword evidence="1" id="KW-0472">Membrane</keyword>
<organism evidence="2 3">
    <name type="scientific">Streptococcus minor</name>
    <dbReference type="NCBI Taxonomy" id="229549"/>
    <lineage>
        <taxon>Bacteria</taxon>
        <taxon>Bacillati</taxon>
        <taxon>Bacillota</taxon>
        <taxon>Bacilli</taxon>
        <taxon>Lactobacillales</taxon>
        <taxon>Streptococcaceae</taxon>
        <taxon>Streptococcus</taxon>
    </lineage>
</organism>
<comment type="caution">
    <text evidence="2">The sequence shown here is derived from an EMBL/GenBank/DDBJ whole genome shotgun (WGS) entry which is preliminary data.</text>
</comment>
<gene>
    <name evidence="2" type="ORF">EII38_03920</name>
</gene>
<dbReference type="RefSeq" id="WP_124776352.1">
    <property type="nucleotide sequence ID" value="NZ_RQZA01000002.1"/>
</dbReference>